<dbReference type="InterPro" id="IPR000863">
    <property type="entry name" value="Sulfotransferase_dom"/>
</dbReference>
<accession>A0A7R9QKD1</accession>
<reference evidence="3" key="1">
    <citation type="submission" date="2020-11" db="EMBL/GenBank/DDBJ databases">
        <authorList>
            <person name="Tran Van P."/>
        </authorList>
    </citation>
    <scope>NUCLEOTIDE SEQUENCE</scope>
</reference>
<dbReference type="Pfam" id="PF00685">
    <property type="entry name" value="Sulfotransfer_1"/>
    <property type="match status" value="1"/>
</dbReference>
<name>A0A7R9QKD1_9ACAR</name>
<keyword evidence="1" id="KW-0472">Membrane</keyword>
<dbReference type="Gene3D" id="3.40.50.300">
    <property type="entry name" value="P-loop containing nucleotide triphosphate hydrolases"/>
    <property type="match status" value="1"/>
</dbReference>
<dbReference type="OrthoDB" id="6138663at2759"/>
<dbReference type="SUPFAM" id="SSF52540">
    <property type="entry name" value="P-loop containing nucleoside triphosphate hydrolases"/>
    <property type="match status" value="1"/>
</dbReference>
<feature type="transmembrane region" description="Helical" evidence="1">
    <location>
        <begin position="183"/>
        <end position="204"/>
    </location>
</feature>
<evidence type="ECO:0000256" key="1">
    <source>
        <dbReference type="SAM" id="Phobius"/>
    </source>
</evidence>
<dbReference type="PANTHER" id="PTHR10704:SF44">
    <property type="entry name" value="LD35051P-RELATED"/>
    <property type="match status" value="1"/>
</dbReference>
<keyword evidence="4" id="KW-1185">Reference proteome</keyword>
<evidence type="ECO:0000313" key="3">
    <source>
        <dbReference type="EMBL" id="CAD7649051.1"/>
    </source>
</evidence>
<sequence>MNSRVFLPWCVNQPNCTNVEILCNHIRDDIKALIQMRHENVTIIRYEDLAIEPHKTAIKLYNKLGLQYTLPVQQWLDEHTQGDDPHRHPHSTKRDSKMAVMSWITRLDGNKVAKVQRYCQDVMHASELVKYITTYCVITLVLAILHIMLKRPENGSLAMVILVDDLLLAVPAIGLVATITESFGISIIYSVVILASFVTNIVVVPGYQMGHLPKLIIHALMILIKLSKQPEKEYYNIEPPVLTKEQLLYSQASSSLTTWAIIR</sequence>
<dbReference type="GO" id="GO:0001517">
    <property type="term" value="F:N-acetylglucosamine 6-O-sulfotransferase activity"/>
    <property type="evidence" value="ECO:0007669"/>
    <property type="project" value="TreeGrafter"/>
</dbReference>
<evidence type="ECO:0000313" key="4">
    <source>
        <dbReference type="Proteomes" id="UP000728032"/>
    </source>
</evidence>
<organism evidence="3">
    <name type="scientific">Oppiella nova</name>
    <dbReference type="NCBI Taxonomy" id="334625"/>
    <lineage>
        <taxon>Eukaryota</taxon>
        <taxon>Metazoa</taxon>
        <taxon>Ecdysozoa</taxon>
        <taxon>Arthropoda</taxon>
        <taxon>Chelicerata</taxon>
        <taxon>Arachnida</taxon>
        <taxon>Acari</taxon>
        <taxon>Acariformes</taxon>
        <taxon>Sarcoptiformes</taxon>
        <taxon>Oribatida</taxon>
        <taxon>Brachypylina</taxon>
        <taxon>Oppioidea</taxon>
        <taxon>Oppiidae</taxon>
        <taxon>Oppiella</taxon>
    </lineage>
</organism>
<proteinExistence type="predicted"/>
<dbReference type="EMBL" id="CAJPVJ010003441">
    <property type="protein sequence ID" value="CAG2167571.1"/>
    <property type="molecule type" value="Genomic_DNA"/>
</dbReference>
<dbReference type="AlphaFoldDB" id="A0A7R9QKD1"/>
<dbReference type="EMBL" id="OC918266">
    <property type="protein sequence ID" value="CAD7649051.1"/>
    <property type="molecule type" value="Genomic_DNA"/>
</dbReference>
<evidence type="ECO:0000259" key="2">
    <source>
        <dbReference type="Pfam" id="PF00685"/>
    </source>
</evidence>
<dbReference type="GO" id="GO:0006790">
    <property type="term" value="P:sulfur compound metabolic process"/>
    <property type="evidence" value="ECO:0007669"/>
    <property type="project" value="TreeGrafter"/>
</dbReference>
<gene>
    <name evidence="3" type="ORF">ONB1V03_LOCUS7071</name>
</gene>
<dbReference type="InterPro" id="IPR051135">
    <property type="entry name" value="Gal/GlcNAc/GalNAc_ST"/>
</dbReference>
<feature type="transmembrane region" description="Helical" evidence="1">
    <location>
        <begin position="128"/>
        <end position="149"/>
    </location>
</feature>
<protein>
    <recommendedName>
        <fullName evidence="2">Sulfotransferase domain-containing protein</fullName>
    </recommendedName>
</protein>
<keyword evidence="1" id="KW-0812">Transmembrane</keyword>
<dbReference type="PANTHER" id="PTHR10704">
    <property type="entry name" value="CARBOHYDRATE SULFOTRANSFERASE"/>
    <property type="match status" value="1"/>
</dbReference>
<keyword evidence="1" id="KW-1133">Transmembrane helix</keyword>
<dbReference type="GO" id="GO:0006044">
    <property type="term" value="P:N-acetylglucosamine metabolic process"/>
    <property type="evidence" value="ECO:0007669"/>
    <property type="project" value="TreeGrafter"/>
</dbReference>
<feature type="transmembrane region" description="Helical" evidence="1">
    <location>
        <begin position="156"/>
        <end position="177"/>
    </location>
</feature>
<dbReference type="Proteomes" id="UP000728032">
    <property type="component" value="Unassembled WGS sequence"/>
</dbReference>
<dbReference type="InterPro" id="IPR027417">
    <property type="entry name" value="P-loop_NTPase"/>
</dbReference>
<feature type="domain" description="Sulfotransferase" evidence="2">
    <location>
        <begin position="20"/>
        <end position="126"/>
    </location>
</feature>